<feature type="compositionally biased region" description="Low complexity" evidence="1">
    <location>
        <begin position="8"/>
        <end position="39"/>
    </location>
</feature>
<evidence type="ECO:0000313" key="2">
    <source>
        <dbReference type="EMBL" id="OAP61549.1"/>
    </source>
</evidence>
<dbReference type="Proteomes" id="UP000078343">
    <property type="component" value="Unassembled WGS sequence"/>
</dbReference>
<dbReference type="OrthoDB" id="4161632at2759"/>
<evidence type="ECO:0000256" key="1">
    <source>
        <dbReference type="SAM" id="MobiDB-lite"/>
    </source>
</evidence>
<feature type="region of interest" description="Disordered" evidence="1">
    <location>
        <begin position="124"/>
        <end position="143"/>
    </location>
</feature>
<sequence length="263" mass="28922">MDEETPNAAPSQQPSPAFRSLETATAEAETATRAADASTSKVPFMTKTTIGGITTTPAGPAIPDGWTTVDMARSKSFACTAMGAMDLSEGVEDGPLREVEVEAGAGARTAVDAIAAATVDVAAADGPTPRRRPRSEQDWEPDRQWGWGHGACGLEPMYDYGRVFDFDPDRLGASDYYYDFGFGYDYGLDAGFYDHDFDYYGDGSRRRRRSGRRGGTRRDNGHRHGHGHGHRNRASADNLLREMDRIERRADEAERWLLREYGA</sequence>
<organism evidence="2 3">
    <name type="scientific">Fonsecaea erecta</name>
    <dbReference type="NCBI Taxonomy" id="1367422"/>
    <lineage>
        <taxon>Eukaryota</taxon>
        <taxon>Fungi</taxon>
        <taxon>Dikarya</taxon>
        <taxon>Ascomycota</taxon>
        <taxon>Pezizomycotina</taxon>
        <taxon>Eurotiomycetes</taxon>
        <taxon>Chaetothyriomycetidae</taxon>
        <taxon>Chaetothyriales</taxon>
        <taxon>Herpotrichiellaceae</taxon>
        <taxon>Fonsecaea</taxon>
    </lineage>
</organism>
<comment type="caution">
    <text evidence="2">The sequence shown here is derived from an EMBL/GenBank/DDBJ whole genome shotgun (WGS) entry which is preliminary data.</text>
</comment>
<protein>
    <submittedName>
        <fullName evidence="2">Uncharacterized protein</fullName>
    </submittedName>
</protein>
<dbReference type="EMBL" id="LVYI01000003">
    <property type="protein sequence ID" value="OAP61549.1"/>
    <property type="molecule type" value="Genomic_DNA"/>
</dbReference>
<feature type="region of interest" description="Disordered" evidence="1">
    <location>
        <begin position="1"/>
        <end position="40"/>
    </location>
</feature>
<dbReference type="GeneID" id="30007921"/>
<accession>A0A178ZP17</accession>
<name>A0A178ZP17_9EURO</name>
<feature type="compositionally biased region" description="Basic residues" evidence="1">
    <location>
        <begin position="205"/>
        <end position="233"/>
    </location>
</feature>
<dbReference type="RefSeq" id="XP_018694916.1">
    <property type="nucleotide sequence ID" value="XM_018835266.1"/>
</dbReference>
<keyword evidence="3" id="KW-1185">Reference proteome</keyword>
<reference evidence="2 3" key="1">
    <citation type="submission" date="2016-04" db="EMBL/GenBank/DDBJ databases">
        <title>Draft genome of Fonsecaea erecta CBS 125763.</title>
        <authorList>
            <person name="Weiss V.A."/>
            <person name="Vicente V.A."/>
            <person name="Raittz R.T."/>
            <person name="Moreno L.F."/>
            <person name="De Souza E.M."/>
            <person name="Pedrosa F.O."/>
            <person name="Steffens M.B."/>
            <person name="Faoro H."/>
            <person name="Tadra-Sfeir M.Z."/>
            <person name="Najafzadeh M.J."/>
            <person name="Felipe M.S."/>
            <person name="Teixeira M."/>
            <person name="Sun J."/>
            <person name="Xi L."/>
            <person name="Gomes R."/>
            <person name="De Azevedo C.M."/>
            <person name="Salgado C.G."/>
            <person name="Da Silva M.B."/>
            <person name="Nascimento M.F."/>
            <person name="Queiroz-Telles F."/>
            <person name="Attili D.S."/>
            <person name="Gorbushina A."/>
        </authorList>
    </citation>
    <scope>NUCLEOTIDE SEQUENCE [LARGE SCALE GENOMIC DNA]</scope>
    <source>
        <strain evidence="2 3">CBS 125763</strain>
    </source>
</reference>
<feature type="compositionally biased region" description="Basic and acidic residues" evidence="1">
    <location>
        <begin position="134"/>
        <end position="143"/>
    </location>
</feature>
<dbReference type="AlphaFoldDB" id="A0A178ZP17"/>
<feature type="region of interest" description="Disordered" evidence="1">
    <location>
        <begin position="203"/>
        <end position="234"/>
    </location>
</feature>
<proteinExistence type="predicted"/>
<gene>
    <name evidence="2" type="ORF">AYL99_03752</name>
</gene>
<evidence type="ECO:0000313" key="3">
    <source>
        <dbReference type="Proteomes" id="UP000078343"/>
    </source>
</evidence>